<dbReference type="InterPro" id="IPR003965">
    <property type="entry name" value="Fatty_acid_synthase"/>
</dbReference>
<dbReference type="GO" id="GO:0006633">
    <property type="term" value="P:fatty acid biosynthetic process"/>
    <property type="evidence" value="ECO:0007669"/>
    <property type="project" value="InterPro"/>
</dbReference>
<feature type="domain" description="MaoC-like" evidence="1">
    <location>
        <begin position="14"/>
        <end position="106"/>
    </location>
</feature>
<evidence type="ECO:0000313" key="3">
    <source>
        <dbReference type="Proteomes" id="UP000008130"/>
    </source>
</evidence>
<proteinExistence type="predicted"/>
<name>F2J125_POLGS</name>
<dbReference type="Gene3D" id="3.10.129.10">
    <property type="entry name" value="Hotdog Thioesterase"/>
    <property type="match status" value="1"/>
</dbReference>
<evidence type="ECO:0000313" key="2">
    <source>
        <dbReference type="EMBL" id="ADZ71971.1"/>
    </source>
</evidence>
<dbReference type="OrthoDB" id="9800237at2"/>
<dbReference type="GO" id="GO:0004312">
    <property type="term" value="F:fatty acid synthase activity"/>
    <property type="evidence" value="ECO:0007669"/>
    <property type="project" value="InterPro"/>
</dbReference>
<dbReference type="GO" id="GO:0005835">
    <property type="term" value="C:fatty acid synthase complex"/>
    <property type="evidence" value="ECO:0007669"/>
    <property type="project" value="InterPro"/>
</dbReference>
<dbReference type="EMBL" id="CP002568">
    <property type="protein sequence ID" value="ADZ71971.1"/>
    <property type="molecule type" value="Genomic_DNA"/>
</dbReference>
<dbReference type="GO" id="GO:0019171">
    <property type="term" value="F:(3R)-hydroxyacyl-[acyl-carrier-protein] dehydratase activity"/>
    <property type="evidence" value="ECO:0007669"/>
    <property type="project" value="TreeGrafter"/>
</dbReference>
<dbReference type="KEGG" id="pgv:SL003B_3549"/>
<dbReference type="Pfam" id="PF01575">
    <property type="entry name" value="MaoC_dehydratas"/>
    <property type="match status" value="1"/>
</dbReference>
<dbReference type="Proteomes" id="UP000008130">
    <property type="component" value="Chromosome"/>
</dbReference>
<dbReference type="eggNOG" id="COG2030">
    <property type="taxonomic scope" value="Bacteria"/>
</dbReference>
<evidence type="ECO:0000259" key="1">
    <source>
        <dbReference type="Pfam" id="PF01575"/>
    </source>
</evidence>
<dbReference type="InterPro" id="IPR002539">
    <property type="entry name" value="MaoC-like_dom"/>
</dbReference>
<dbReference type="SUPFAM" id="SSF54637">
    <property type="entry name" value="Thioesterase/thiol ester dehydrase-isomerase"/>
    <property type="match status" value="1"/>
</dbReference>
<dbReference type="InterPro" id="IPR050965">
    <property type="entry name" value="UPF0336/Enoyl-CoA_hydratase"/>
</dbReference>
<dbReference type="RefSeq" id="WP_013654280.1">
    <property type="nucleotide sequence ID" value="NC_015259.1"/>
</dbReference>
<organism evidence="2 3">
    <name type="scientific">Polymorphum gilvum (strain LMG 25793 / CGMCC 1.9160 / SL003B-26A1)</name>
    <dbReference type="NCBI Taxonomy" id="991905"/>
    <lineage>
        <taxon>Bacteria</taxon>
        <taxon>Pseudomonadati</taxon>
        <taxon>Pseudomonadota</taxon>
        <taxon>Alphaproteobacteria</taxon>
        <taxon>Rhodobacterales</taxon>
        <taxon>Paracoccaceae</taxon>
        <taxon>Polymorphum</taxon>
    </lineage>
</organism>
<keyword evidence="3" id="KW-1185">Reference proteome</keyword>
<dbReference type="PANTHER" id="PTHR43437">
    <property type="entry name" value="HYDROXYACYL-THIOESTER DEHYDRATASE TYPE 2, MITOCHONDRIAL-RELATED"/>
    <property type="match status" value="1"/>
</dbReference>
<accession>F2J125</accession>
<sequence>MTPPFPIIDTWTPRQADFDAFARVSGDDNPIHVDPDFSARTRFGRTVSHGMLLYTRLHGLVGRHWPGRAQAFQALMFPNPAYADEELVLEIAPKDGAPGHMAVRVTRRADGAECLVGDFTLAGDPAAGDPA</sequence>
<dbReference type="STRING" id="991905.SL003B_3549"/>
<dbReference type="PANTHER" id="PTHR43437:SF3">
    <property type="entry name" value="HYDROXYACYL-THIOESTER DEHYDRATASE TYPE 2, MITOCHONDRIAL"/>
    <property type="match status" value="1"/>
</dbReference>
<dbReference type="AlphaFoldDB" id="F2J125"/>
<dbReference type="PATRIC" id="fig|991905.3.peg.3664"/>
<dbReference type="HOGENOM" id="CLU_094876_3_1_5"/>
<gene>
    <name evidence="2" type="ordered locus">SL003B_3549</name>
</gene>
<dbReference type="InterPro" id="IPR029069">
    <property type="entry name" value="HotDog_dom_sf"/>
</dbReference>
<reference evidence="2 3" key="1">
    <citation type="journal article" date="2011" name="J. Bacteriol.">
        <title>Complete genome sequence of Polymorphum gilvum SL003B-26A1T, a crude oil-degrading bacterium from oil-polluted saline soil.</title>
        <authorList>
            <person name="Li S.G."/>
            <person name="Tang Y.Q."/>
            <person name="Nie Y."/>
            <person name="Cai M."/>
            <person name="Wu X.L."/>
        </authorList>
    </citation>
    <scope>NUCLEOTIDE SEQUENCE [LARGE SCALE GENOMIC DNA]</scope>
    <source>
        <strain evidence="3">LMG 25793 / CGMCC 1.9160 / SL003B-26A1</strain>
    </source>
</reference>
<protein>
    <submittedName>
        <fullName evidence="2">Chain A, (R)-Hydratase</fullName>
    </submittedName>
</protein>
<dbReference type="PRINTS" id="PR01483">
    <property type="entry name" value="FASYNTHASE"/>
</dbReference>